<reference evidence="7" key="1">
    <citation type="submission" date="2023-02" db="EMBL/GenBank/DDBJ databases">
        <title>Genome of toxic invasive species Heracleum sosnowskyi carries increased number of genes despite the absence of recent whole-genome duplications.</title>
        <authorList>
            <person name="Schelkunov M."/>
            <person name="Shtratnikova V."/>
            <person name="Makarenko M."/>
            <person name="Klepikova A."/>
            <person name="Omelchenko D."/>
            <person name="Novikova G."/>
            <person name="Obukhova E."/>
            <person name="Bogdanov V."/>
            <person name="Penin A."/>
            <person name="Logacheva M."/>
        </authorList>
    </citation>
    <scope>NUCLEOTIDE SEQUENCE</scope>
    <source>
        <strain evidence="7">Hsosn_3</strain>
        <tissue evidence="7">Leaf</tissue>
    </source>
</reference>
<keyword evidence="8" id="KW-1185">Reference proteome</keyword>
<dbReference type="PANTHER" id="PTHR11926">
    <property type="entry name" value="GLUCOSYL/GLUCURONOSYL TRANSFERASES"/>
    <property type="match status" value="1"/>
</dbReference>
<reference evidence="7" key="2">
    <citation type="submission" date="2023-05" db="EMBL/GenBank/DDBJ databases">
        <authorList>
            <person name="Schelkunov M.I."/>
        </authorList>
    </citation>
    <scope>NUCLEOTIDE SEQUENCE</scope>
    <source>
        <strain evidence="7">Hsosn_3</strain>
        <tissue evidence="7">Leaf</tissue>
    </source>
</reference>
<dbReference type="InterPro" id="IPR035595">
    <property type="entry name" value="UDP_glycos_trans_CS"/>
</dbReference>
<gene>
    <name evidence="7" type="ORF">POM88_013385</name>
</gene>
<dbReference type="EMBL" id="JAUIZM010000003">
    <property type="protein sequence ID" value="KAK1394329.1"/>
    <property type="molecule type" value="Genomic_DNA"/>
</dbReference>
<dbReference type="PROSITE" id="PS00375">
    <property type="entry name" value="UDPGT"/>
    <property type="match status" value="1"/>
</dbReference>
<keyword evidence="3 5" id="KW-0808">Transferase</keyword>
<dbReference type="SUPFAM" id="SSF53756">
    <property type="entry name" value="UDP-Glycosyltransferase/glycogen phosphorylase"/>
    <property type="match status" value="1"/>
</dbReference>
<organism evidence="7 8">
    <name type="scientific">Heracleum sosnowskyi</name>
    <dbReference type="NCBI Taxonomy" id="360622"/>
    <lineage>
        <taxon>Eukaryota</taxon>
        <taxon>Viridiplantae</taxon>
        <taxon>Streptophyta</taxon>
        <taxon>Embryophyta</taxon>
        <taxon>Tracheophyta</taxon>
        <taxon>Spermatophyta</taxon>
        <taxon>Magnoliopsida</taxon>
        <taxon>eudicotyledons</taxon>
        <taxon>Gunneridae</taxon>
        <taxon>Pentapetalae</taxon>
        <taxon>asterids</taxon>
        <taxon>campanulids</taxon>
        <taxon>Apiales</taxon>
        <taxon>Apiaceae</taxon>
        <taxon>Apioideae</taxon>
        <taxon>apioid superclade</taxon>
        <taxon>Tordylieae</taxon>
        <taxon>Tordyliinae</taxon>
        <taxon>Heracleum</taxon>
    </lineage>
</organism>
<evidence type="ECO:0000256" key="5">
    <source>
        <dbReference type="RuleBase" id="RU003718"/>
    </source>
</evidence>
<evidence type="ECO:0000256" key="4">
    <source>
        <dbReference type="ARBA" id="ARBA00023229"/>
    </source>
</evidence>
<protein>
    <recommendedName>
        <fullName evidence="6">Glycosyltransferase</fullName>
        <ecNumber evidence="6">2.4.1.-</ecNumber>
    </recommendedName>
</protein>
<comment type="caution">
    <text evidence="7">The sequence shown here is derived from an EMBL/GenBank/DDBJ whole genome shotgun (WGS) entry which is preliminary data.</text>
</comment>
<keyword evidence="4" id="KW-0414">Isoprene biosynthesis</keyword>
<dbReference type="AlphaFoldDB" id="A0AAD8IY99"/>
<evidence type="ECO:0000313" key="8">
    <source>
        <dbReference type="Proteomes" id="UP001237642"/>
    </source>
</evidence>
<dbReference type="InterPro" id="IPR002213">
    <property type="entry name" value="UDP_glucos_trans"/>
</dbReference>
<name>A0AAD8IY99_9APIA</name>
<evidence type="ECO:0000256" key="2">
    <source>
        <dbReference type="ARBA" id="ARBA00009995"/>
    </source>
</evidence>
<sequence>MTTSPHILVISFPGQSHINPALQFAKNLVKIGVDVTFVTPLFVHRRMKNASRVVQGLNIVSFSDGSDDGLLLITEHYFSELRRTGSEALKQIIRTSSLEGRPISCVVYSLLVEWVAEVARGEQLPSAELWDQPATVLDIYYHHFNGYGEDMRNCNNDPSWSIKLPGLPLLHAGDLPSLVNDEDNKPSLVHDENNKFIVKTFEDLIDVLVGHEKTKPIVLVNTFDSLEFEALRAVEKLNMRAIGPLVPSAFLEGKDPYLAEAQMEEIGRGLLKCGMPFLWVINKQQDKEKLSCMKELEEKGMIVTWCNQLEVLAHPSLGCFLTHCGWNSTLESLVSGVPVVAYPVWTDQTTNAKLIQDIWETGVRVKSKNGVVDGDEVHRCLELVMRGAELRRNAKKWSDLAKEAIRESGSSDKNLKAFVAELGSVTEKSFVNHVVDALKCALDAKHVTLSKFLYPFLLLNIS</sequence>
<evidence type="ECO:0000313" key="7">
    <source>
        <dbReference type="EMBL" id="KAK1394329.1"/>
    </source>
</evidence>
<proteinExistence type="inferred from homology"/>
<dbReference type="GO" id="GO:0008299">
    <property type="term" value="P:isoprenoid biosynthetic process"/>
    <property type="evidence" value="ECO:0007669"/>
    <property type="project" value="UniProtKB-KW"/>
</dbReference>
<keyword evidence="5" id="KW-0328">Glycosyltransferase</keyword>
<dbReference type="Gene3D" id="3.40.50.2000">
    <property type="entry name" value="Glycogen Phosphorylase B"/>
    <property type="match status" value="2"/>
</dbReference>
<dbReference type="PANTHER" id="PTHR11926:SF1542">
    <property type="entry name" value="GLYCOSYLTRANSFERASE"/>
    <property type="match status" value="1"/>
</dbReference>
<dbReference type="Pfam" id="PF00201">
    <property type="entry name" value="UDPGT"/>
    <property type="match status" value="1"/>
</dbReference>
<evidence type="ECO:0000256" key="3">
    <source>
        <dbReference type="ARBA" id="ARBA00022679"/>
    </source>
</evidence>
<evidence type="ECO:0000256" key="1">
    <source>
        <dbReference type="ARBA" id="ARBA00004721"/>
    </source>
</evidence>
<accession>A0AAD8IY99</accession>
<dbReference type="GO" id="GO:0080043">
    <property type="term" value="F:quercetin 3-O-glucosyltransferase activity"/>
    <property type="evidence" value="ECO:0007669"/>
    <property type="project" value="TreeGrafter"/>
</dbReference>
<evidence type="ECO:0000256" key="6">
    <source>
        <dbReference type="RuleBase" id="RU362057"/>
    </source>
</evidence>
<comment type="similarity">
    <text evidence="2 5">Belongs to the UDP-glycosyltransferase family.</text>
</comment>
<dbReference type="CDD" id="cd03784">
    <property type="entry name" value="GT1_Gtf-like"/>
    <property type="match status" value="1"/>
</dbReference>
<comment type="pathway">
    <text evidence="1">Secondary metabolite biosynthesis; terpenoid biosynthesis.</text>
</comment>
<dbReference type="Proteomes" id="UP001237642">
    <property type="component" value="Unassembled WGS sequence"/>
</dbReference>
<dbReference type="EC" id="2.4.1.-" evidence="6"/>
<dbReference type="GO" id="GO:0080044">
    <property type="term" value="F:quercetin 7-O-glucosyltransferase activity"/>
    <property type="evidence" value="ECO:0007669"/>
    <property type="project" value="TreeGrafter"/>
</dbReference>